<evidence type="ECO:0000256" key="5">
    <source>
        <dbReference type="ARBA" id="ARBA00023159"/>
    </source>
</evidence>
<dbReference type="Pfam" id="PF14598">
    <property type="entry name" value="PAS_11"/>
    <property type="match status" value="1"/>
</dbReference>
<dbReference type="EMBL" id="KB295063">
    <property type="protein sequence ID" value="ELU13627.1"/>
    <property type="molecule type" value="Genomic_DNA"/>
</dbReference>
<reference evidence="10 12" key="2">
    <citation type="journal article" date="2013" name="Nature">
        <title>Insights into bilaterian evolution from three spiralian genomes.</title>
        <authorList>
            <person name="Simakov O."/>
            <person name="Marletaz F."/>
            <person name="Cho S.J."/>
            <person name="Edsinger-Gonzales E."/>
            <person name="Havlak P."/>
            <person name="Hellsten U."/>
            <person name="Kuo D.H."/>
            <person name="Larsson T."/>
            <person name="Lv J."/>
            <person name="Arendt D."/>
            <person name="Savage R."/>
            <person name="Osoegawa K."/>
            <person name="de Jong P."/>
            <person name="Grimwood J."/>
            <person name="Chapman J.A."/>
            <person name="Shapiro H."/>
            <person name="Aerts A."/>
            <person name="Otillar R.P."/>
            <person name="Terry A.Y."/>
            <person name="Boore J.L."/>
            <person name="Grigoriev I.V."/>
            <person name="Lindberg D.R."/>
            <person name="Seaver E.C."/>
            <person name="Weisblat D.A."/>
            <person name="Putnam N.H."/>
            <person name="Rokhsar D.S."/>
        </authorList>
    </citation>
    <scope>NUCLEOTIDE SEQUENCE</scope>
    <source>
        <strain evidence="10 12">I ESC-2004</strain>
    </source>
</reference>
<sequence length="374" mass="43468">MAQKPGRRRSKGQLRSKVFRYSFISFSFKSRKSRNLSEKKRRDQFNMLINELFSMVATSNRKMDKTTTLKTTIAFLRQHNEVTQQSHIHEVSEDWKPSFLSNDEFTQLMLESQESFVLVVSQDGTILYTSEGITSLLNQIPADIVSDSIYHHIHPDERLRVKGLLLGHNAALNSSPCDFNRSENQLSFTCHFKCGSLVPSEPPVYEMVECRGYFRKWNKAMLFMATDNDDDASLMTGGQSANQDELCYFCTVQLGSIQVIRELSHVEEGKREFTSRHSMEWKFLFLDHRGPPIIGYQPFEVLGTSGYDYYHPEDLEKVAECHEQLMQSGEGTSCFYRFLTKGQQWIWIQTHYYITYHQWSSKPEFIVCTNTVVK</sequence>
<keyword evidence="5" id="KW-0010">Activator</keyword>
<dbReference type="CDD" id="cd00130">
    <property type="entry name" value="PAS"/>
    <property type="match status" value="2"/>
</dbReference>
<dbReference type="InterPro" id="IPR047230">
    <property type="entry name" value="CLOCK-like"/>
</dbReference>
<dbReference type="PRINTS" id="PR00785">
    <property type="entry name" value="NCTRNSLOCATR"/>
</dbReference>
<dbReference type="InterPro" id="IPR035965">
    <property type="entry name" value="PAS-like_dom_sf"/>
</dbReference>
<dbReference type="GO" id="GO:0000981">
    <property type="term" value="F:DNA-binding transcription factor activity, RNA polymerase II-specific"/>
    <property type="evidence" value="ECO:0007669"/>
    <property type="project" value="InterPro"/>
</dbReference>
<dbReference type="GO" id="GO:1990513">
    <property type="term" value="C:CLOCK-BMAL transcription complex"/>
    <property type="evidence" value="ECO:0007669"/>
    <property type="project" value="TreeGrafter"/>
</dbReference>
<dbReference type="Pfam" id="PF00010">
    <property type="entry name" value="HLH"/>
    <property type="match status" value="1"/>
</dbReference>
<dbReference type="PANTHER" id="PTHR46055:SF3">
    <property type="entry name" value="CIRCADIAN LOCOMOTER OUTPUT CYCLES PROTEIN KAPUT"/>
    <property type="match status" value="1"/>
</dbReference>
<evidence type="ECO:0000313" key="12">
    <source>
        <dbReference type="Proteomes" id="UP000014760"/>
    </source>
</evidence>
<keyword evidence="6" id="KW-0804">Transcription</keyword>
<evidence type="ECO:0008006" key="13">
    <source>
        <dbReference type="Google" id="ProtNLM"/>
    </source>
</evidence>
<evidence type="ECO:0000256" key="3">
    <source>
        <dbReference type="ARBA" id="ARBA00023108"/>
    </source>
</evidence>
<dbReference type="HOGENOM" id="CLU_010044_0_0_1"/>
<dbReference type="SUPFAM" id="SSF55785">
    <property type="entry name" value="PYP-like sensor domain (PAS domain)"/>
    <property type="match status" value="2"/>
</dbReference>
<dbReference type="InterPro" id="IPR001067">
    <property type="entry name" value="Nuc_translocat"/>
</dbReference>
<gene>
    <name evidence="10" type="ORF">CAPTEDRAFT_122174</name>
</gene>
<dbReference type="GO" id="GO:0005737">
    <property type="term" value="C:cytoplasm"/>
    <property type="evidence" value="ECO:0007669"/>
    <property type="project" value="InterPro"/>
</dbReference>
<protein>
    <recommendedName>
        <fullName evidence="13">Clock</fullName>
    </recommendedName>
</protein>
<dbReference type="PANTHER" id="PTHR46055">
    <property type="entry name" value="CIRCADIAN LOCOMOTER OUTPUT CYCLES PROTEIN KAPUT"/>
    <property type="match status" value="1"/>
</dbReference>
<dbReference type="GO" id="GO:0000978">
    <property type="term" value="F:RNA polymerase II cis-regulatory region sequence-specific DNA binding"/>
    <property type="evidence" value="ECO:0007669"/>
    <property type="project" value="TreeGrafter"/>
</dbReference>
<dbReference type="SMART" id="SM00091">
    <property type="entry name" value="PAS"/>
    <property type="match status" value="2"/>
</dbReference>
<dbReference type="AlphaFoldDB" id="R7V588"/>
<dbReference type="Proteomes" id="UP000014760">
    <property type="component" value="Unassembled WGS sequence"/>
</dbReference>
<feature type="domain" description="BHLH" evidence="9">
    <location>
        <begin position="29"/>
        <end position="79"/>
    </location>
</feature>
<dbReference type="GO" id="GO:0032922">
    <property type="term" value="P:circadian regulation of gene expression"/>
    <property type="evidence" value="ECO:0007669"/>
    <property type="project" value="InterPro"/>
</dbReference>
<dbReference type="EnsemblMetazoa" id="CapteT122174">
    <property type="protein sequence ID" value="CapteP122174"/>
    <property type="gene ID" value="CapteG122174"/>
</dbReference>
<feature type="domain" description="PAS" evidence="8">
    <location>
        <begin position="102"/>
        <end position="175"/>
    </location>
</feature>
<dbReference type="PROSITE" id="PS50888">
    <property type="entry name" value="BHLH"/>
    <property type="match status" value="1"/>
</dbReference>
<evidence type="ECO:0000256" key="1">
    <source>
        <dbReference type="ARBA" id="ARBA00022737"/>
    </source>
</evidence>
<dbReference type="InterPro" id="IPR013767">
    <property type="entry name" value="PAS_fold"/>
</dbReference>
<keyword evidence="2" id="KW-0805">Transcription regulation</keyword>
<keyword evidence="1" id="KW-0677">Repeat</keyword>
<dbReference type="OrthoDB" id="411251at2759"/>
<evidence type="ECO:0000256" key="2">
    <source>
        <dbReference type="ARBA" id="ARBA00023015"/>
    </source>
</evidence>
<dbReference type="Gene3D" id="4.10.280.10">
    <property type="entry name" value="Helix-loop-helix DNA-binding domain"/>
    <property type="match status" value="1"/>
</dbReference>
<keyword evidence="3" id="KW-0090">Biological rhythms</keyword>
<dbReference type="InterPro" id="IPR011598">
    <property type="entry name" value="bHLH_dom"/>
</dbReference>
<evidence type="ECO:0000259" key="8">
    <source>
        <dbReference type="PROSITE" id="PS50112"/>
    </source>
</evidence>
<organism evidence="10">
    <name type="scientific">Capitella teleta</name>
    <name type="common">Polychaete worm</name>
    <dbReference type="NCBI Taxonomy" id="283909"/>
    <lineage>
        <taxon>Eukaryota</taxon>
        <taxon>Metazoa</taxon>
        <taxon>Spiralia</taxon>
        <taxon>Lophotrochozoa</taxon>
        <taxon>Annelida</taxon>
        <taxon>Polychaeta</taxon>
        <taxon>Sedentaria</taxon>
        <taxon>Scolecida</taxon>
        <taxon>Capitellidae</taxon>
        <taxon>Capitella</taxon>
    </lineage>
</organism>
<dbReference type="CDD" id="cd19735">
    <property type="entry name" value="bHLH-PAS_dCLOCK"/>
    <property type="match status" value="1"/>
</dbReference>
<evidence type="ECO:0000256" key="4">
    <source>
        <dbReference type="ARBA" id="ARBA00023125"/>
    </source>
</evidence>
<dbReference type="Pfam" id="PF00989">
    <property type="entry name" value="PAS"/>
    <property type="match status" value="1"/>
</dbReference>
<proteinExistence type="predicted"/>
<dbReference type="EMBL" id="AMQN01005074">
    <property type="status" value="NOT_ANNOTATED_CDS"/>
    <property type="molecule type" value="Genomic_DNA"/>
</dbReference>
<reference evidence="12" key="1">
    <citation type="submission" date="2012-12" db="EMBL/GenBank/DDBJ databases">
        <authorList>
            <person name="Hellsten U."/>
            <person name="Grimwood J."/>
            <person name="Chapman J.A."/>
            <person name="Shapiro H."/>
            <person name="Aerts A."/>
            <person name="Otillar R.P."/>
            <person name="Terry A.Y."/>
            <person name="Boore J.L."/>
            <person name="Simakov O."/>
            <person name="Marletaz F."/>
            <person name="Cho S.-J."/>
            <person name="Edsinger-Gonzales E."/>
            <person name="Havlak P."/>
            <person name="Kuo D.-H."/>
            <person name="Larsson T."/>
            <person name="Lv J."/>
            <person name="Arendt D."/>
            <person name="Savage R."/>
            <person name="Osoegawa K."/>
            <person name="de Jong P."/>
            <person name="Lindberg D.R."/>
            <person name="Seaver E.C."/>
            <person name="Weisblat D.A."/>
            <person name="Putnam N.H."/>
            <person name="Grigoriev I.V."/>
            <person name="Rokhsar D.S."/>
        </authorList>
    </citation>
    <scope>NUCLEOTIDE SEQUENCE</scope>
    <source>
        <strain evidence="12">I ESC-2004</strain>
    </source>
</reference>
<evidence type="ECO:0000313" key="10">
    <source>
        <dbReference type="EMBL" id="ELU13627.1"/>
    </source>
</evidence>
<dbReference type="GO" id="GO:0046983">
    <property type="term" value="F:protein dimerization activity"/>
    <property type="evidence" value="ECO:0007669"/>
    <property type="project" value="InterPro"/>
</dbReference>
<dbReference type="PROSITE" id="PS50112">
    <property type="entry name" value="PAS"/>
    <property type="match status" value="2"/>
</dbReference>
<dbReference type="SMART" id="SM00353">
    <property type="entry name" value="HLH"/>
    <property type="match status" value="1"/>
</dbReference>
<reference evidence="11" key="3">
    <citation type="submission" date="2015-06" db="UniProtKB">
        <authorList>
            <consortium name="EnsemblMetazoa"/>
        </authorList>
    </citation>
    <scope>IDENTIFICATION</scope>
</reference>
<keyword evidence="12" id="KW-1185">Reference proteome</keyword>
<keyword evidence="7" id="KW-0539">Nucleus</keyword>
<dbReference type="InterPro" id="IPR036638">
    <property type="entry name" value="HLH_DNA-bd_sf"/>
</dbReference>
<dbReference type="SUPFAM" id="SSF47459">
    <property type="entry name" value="HLH, helix-loop-helix DNA-binding domain"/>
    <property type="match status" value="1"/>
</dbReference>
<evidence type="ECO:0000259" key="9">
    <source>
        <dbReference type="PROSITE" id="PS50888"/>
    </source>
</evidence>
<accession>R7V588</accession>
<evidence type="ECO:0000256" key="7">
    <source>
        <dbReference type="ARBA" id="ARBA00023242"/>
    </source>
</evidence>
<evidence type="ECO:0000256" key="6">
    <source>
        <dbReference type="ARBA" id="ARBA00023163"/>
    </source>
</evidence>
<dbReference type="Gene3D" id="3.30.450.20">
    <property type="entry name" value="PAS domain"/>
    <property type="match status" value="2"/>
</dbReference>
<dbReference type="OMA" id="HVFGDTI"/>
<feature type="domain" description="PAS" evidence="8">
    <location>
        <begin position="293"/>
        <end position="329"/>
    </location>
</feature>
<keyword evidence="4" id="KW-0238">DNA-binding</keyword>
<dbReference type="InterPro" id="IPR000014">
    <property type="entry name" value="PAS"/>
</dbReference>
<evidence type="ECO:0000313" key="11">
    <source>
        <dbReference type="EnsemblMetazoa" id="CapteP122174"/>
    </source>
</evidence>
<name>R7V588_CAPTE</name>
<dbReference type="STRING" id="283909.R7V588"/>